<evidence type="ECO:0008006" key="3">
    <source>
        <dbReference type="Google" id="ProtNLM"/>
    </source>
</evidence>
<evidence type="ECO:0000313" key="1">
    <source>
        <dbReference type="EMBL" id="CAH3119494.1"/>
    </source>
</evidence>
<dbReference type="InterPro" id="IPR029058">
    <property type="entry name" value="AB_hydrolase_fold"/>
</dbReference>
<proteinExistence type="predicted"/>
<sequence>MCFASKSDIIYRRLILSSFFSKGWGDVKVYERLLEARKVVSDRTKVNALIPSDYPVELTKSWTKDACYIAEGHFVSPLAEFFPGLLPKESENAHFQIIVPKKWPKKGRKPLCLHLAGTGDHYFWRRRNLMAKPLVKEHGIASILLENPFYGLRKPNKQVRSSLRHVADLFVMGAALILESHVLLHWGRRQGYAPLGITGISMGGHMASLACTAWPEPLAIVPCLSWSTASSVFTQGVMSKACAWSTLERQLLDEHYRKNLLNNVAINGDAFTQFDKDLLRDGLIETDYHWNTSPQPYLENDRKNLDENGVQTLYLQHEHIYNNVKSNFLDYLPSFLRKTKGTGTSSTRSKTEDFMNFVMDEATHLKNFPQPVDSSLVRFVVAKHDAYIPRDNIASPCDIWPGCSVEYINCGHVAAWLNHQGVFRKVIKDVFDQL</sequence>
<keyword evidence="2" id="KW-1185">Reference proteome</keyword>
<comment type="caution">
    <text evidence="1">The sequence shown here is derived from an EMBL/GenBank/DDBJ whole genome shotgun (WGS) entry which is preliminary data.</text>
</comment>
<dbReference type="InterPro" id="IPR019149">
    <property type="entry name" value="ABHD18"/>
</dbReference>
<dbReference type="SUPFAM" id="SSF53474">
    <property type="entry name" value="alpha/beta-Hydrolases"/>
    <property type="match status" value="1"/>
</dbReference>
<dbReference type="Pfam" id="PF09752">
    <property type="entry name" value="ABHD18"/>
    <property type="match status" value="1"/>
</dbReference>
<reference evidence="1 2" key="1">
    <citation type="submission" date="2022-05" db="EMBL/GenBank/DDBJ databases">
        <authorList>
            <consortium name="Genoscope - CEA"/>
            <person name="William W."/>
        </authorList>
    </citation>
    <scope>NUCLEOTIDE SEQUENCE [LARGE SCALE GENOMIC DNA]</scope>
</reference>
<organism evidence="1 2">
    <name type="scientific">Porites lobata</name>
    <dbReference type="NCBI Taxonomy" id="104759"/>
    <lineage>
        <taxon>Eukaryota</taxon>
        <taxon>Metazoa</taxon>
        <taxon>Cnidaria</taxon>
        <taxon>Anthozoa</taxon>
        <taxon>Hexacorallia</taxon>
        <taxon>Scleractinia</taxon>
        <taxon>Fungiina</taxon>
        <taxon>Poritidae</taxon>
        <taxon>Porites</taxon>
    </lineage>
</organism>
<accession>A0ABN8NRK9</accession>
<dbReference type="PANTHER" id="PTHR13617:SF14">
    <property type="entry name" value="PROTEIN ABHD18"/>
    <property type="match status" value="1"/>
</dbReference>
<protein>
    <recommendedName>
        <fullName evidence="3">Protein ABHD18</fullName>
    </recommendedName>
</protein>
<dbReference type="Gene3D" id="3.40.50.1820">
    <property type="entry name" value="alpha/beta hydrolase"/>
    <property type="match status" value="1"/>
</dbReference>
<dbReference type="Proteomes" id="UP001159405">
    <property type="component" value="Unassembled WGS sequence"/>
</dbReference>
<dbReference type="EMBL" id="CALNXK010000033">
    <property type="protein sequence ID" value="CAH3119494.1"/>
    <property type="molecule type" value="Genomic_DNA"/>
</dbReference>
<dbReference type="PANTHER" id="PTHR13617">
    <property type="entry name" value="PROTEIN ABHD18"/>
    <property type="match status" value="1"/>
</dbReference>
<name>A0ABN8NRK9_9CNID</name>
<evidence type="ECO:0000313" key="2">
    <source>
        <dbReference type="Proteomes" id="UP001159405"/>
    </source>
</evidence>
<gene>
    <name evidence="1" type="ORF">PLOB_00027376</name>
</gene>